<dbReference type="PROSITE" id="PS51186">
    <property type="entry name" value="GNAT"/>
    <property type="match status" value="1"/>
</dbReference>
<dbReference type="Pfam" id="PF13508">
    <property type="entry name" value="Acetyltransf_7"/>
    <property type="match status" value="1"/>
</dbReference>
<dbReference type="HOGENOM" id="CLU_013985_21_2_12"/>
<keyword evidence="5" id="KW-1185">Reference proteome</keyword>
<evidence type="ECO:0000313" key="5">
    <source>
        <dbReference type="Proteomes" id="UP000002318"/>
    </source>
</evidence>
<dbReference type="NCBIfam" id="NF007853">
    <property type="entry name" value="PRK10562.1"/>
    <property type="match status" value="1"/>
</dbReference>
<dbReference type="KEGG" id="ssm:Spirs_4183"/>
<dbReference type="PANTHER" id="PTHR43800:SF1">
    <property type="entry name" value="PEPTIDYL-LYSINE N-ACETYLTRANSFERASE YJAB"/>
    <property type="match status" value="1"/>
</dbReference>
<accession>E1R9U0</accession>
<keyword evidence="1" id="KW-0808">Transferase</keyword>
<evidence type="ECO:0000313" key="4">
    <source>
        <dbReference type="EMBL" id="ADK83259.1"/>
    </source>
</evidence>
<dbReference type="RefSeq" id="WP_013256715.1">
    <property type="nucleotide sequence ID" value="NC_014364.1"/>
</dbReference>
<keyword evidence="2" id="KW-0012">Acyltransferase</keyword>
<dbReference type="STRING" id="573413.Spirs_4183"/>
<organism evidence="4 5">
    <name type="scientific">Sediminispirochaeta smaragdinae (strain DSM 11293 / JCM 15392 / SEBR 4228)</name>
    <name type="common">Spirochaeta smaragdinae</name>
    <dbReference type="NCBI Taxonomy" id="573413"/>
    <lineage>
        <taxon>Bacteria</taxon>
        <taxon>Pseudomonadati</taxon>
        <taxon>Spirochaetota</taxon>
        <taxon>Spirochaetia</taxon>
        <taxon>Spirochaetales</taxon>
        <taxon>Spirochaetaceae</taxon>
        <taxon>Sediminispirochaeta</taxon>
    </lineage>
</organism>
<evidence type="ECO:0000256" key="2">
    <source>
        <dbReference type="ARBA" id="ARBA00023315"/>
    </source>
</evidence>
<dbReference type="eggNOG" id="COG0456">
    <property type="taxonomic scope" value="Bacteria"/>
</dbReference>
<dbReference type="AlphaFoldDB" id="E1R9U0"/>
<dbReference type="EMBL" id="CP002116">
    <property type="protein sequence ID" value="ADK83259.1"/>
    <property type="molecule type" value="Genomic_DNA"/>
</dbReference>
<dbReference type="Proteomes" id="UP000002318">
    <property type="component" value="Chromosome"/>
</dbReference>
<reference evidence="4 5" key="1">
    <citation type="journal article" date="2010" name="Stand. Genomic Sci.">
        <title>Complete genome sequence of Spirochaeta smaragdinae type strain (SEBR 4228).</title>
        <authorList>
            <person name="Mavromatis K."/>
            <person name="Yasawong M."/>
            <person name="Chertkov O."/>
            <person name="Lapidus A."/>
            <person name="Lucas S."/>
            <person name="Nolan M."/>
            <person name="Del Rio T.G."/>
            <person name="Tice H."/>
            <person name="Cheng J.F."/>
            <person name="Pitluck S."/>
            <person name="Liolios K."/>
            <person name="Ivanova N."/>
            <person name="Tapia R."/>
            <person name="Han C."/>
            <person name="Bruce D."/>
            <person name="Goodwin L."/>
            <person name="Pati A."/>
            <person name="Chen A."/>
            <person name="Palaniappan K."/>
            <person name="Land M."/>
            <person name="Hauser L."/>
            <person name="Chang Y.J."/>
            <person name="Jeffries C.D."/>
            <person name="Detter J.C."/>
            <person name="Rohde M."/>
            <person name="Brambilla E."/>
            <person name="Spring S."/>
            <person name="Goker M."/>
            <person name="Sikorski J."/>
            <person name="Woyke T."/>
            <person name="Bristow J."/>
            <person name="Eisen J.A."/>
            <person name="Markowitz V."/>
            <person name="Hugenholtz P."/>
            <person name="Klenk H.P."/>
            <person name="Kyrpides N.C."/>
        </authorList>
    </citation>
    <scope>NUCLEOTIDE SEQUENCE [LARGE SCALE GENOMIC DNA]</scope>
    <source>
        <strain evidence="5">DSM 11293 / JCM 15392 / SEBR 4228</strain>
    </source>
</reference>
<evidence type="ECO:0000259" key="3">
    <source>
        <dbReference type="PROSITE" id="PS51186"/>
    </source>
</evidence>
<proteinExistence type="predicted"/>
<dbReference type="Gene3D" id="3.40.630.30">
    <property type="match status" value="1"/>
</dbReference>
<dbReference type="InterPro" id="IPR000182">
    <property type="entry name" value="GNAT_dom"/>
</dbReference>
<sequence>MNDFLIRKMEIADIDEVVDIWYEASIVAHNFIPKDFWDANRAVMKSTYMPMSEAYVFTEGEQILGFVALIDEYLAAIFVKPERQGRGIGSSLLSHVKNLRNHLQLKVYDKNKKSINFYRNKGFSVISESFDSDTGEHELIMEWTK</sequence>
<name>E1R9U0_SEDSS</name>
<dbReference type="InterPro" id="IPR016181">
    <property type="entry name" value="Acyl_CoA_acyltransferase"/>
</dbReference>
<dbReference type="SUPFAM" id="SSF55729">
    <property type="entry name" value="Acyl-CoA N-acyltransferases (Nat)"/>
    <property type="match status" value="1"/>
</dbReference>
<dbReference type="CDD" id="cd04301">
    <property type="entry name" value="NAT_SF"/>
    <property type="match status" value="1"/>
</dbReference>
<dbReference type="PANTHER" id="PTHR43800">
    <property type="entry name" value="PEPTIDYL-LYSINE N-ACETYLTRANSFERASE YJAB"/>
    <property type="match status" value="1"/>
</dbReference>
<dbReference type="GO" id="GO:0016747">
    <property type="term" value="F:acyltransferase activity, transferring groups other than amino-acyl groups"/>
    <property type="evidence" value="ECO:0007669"/>
    <property type="project" value="InterPro"/>
</dbReference>
<evidence type="ECO:0000256" key="1">
    <source>
        <dbReference type="ARBA" id="ARBA00022679"/>
    </source>
</evidence>
<protein>
    <submittedName>
        <fullName evidence="4">GCN5-related N-acetyltransferase</fullName>
    </submittedName>
</protein>
<feature type="domain" description="N-acetyltransferase" evidence="3">
    <location>
        <begin position="4"/>
        <end position="145"/>
    </location>
</feature>
<gene>
    <name evidence="4" type="ordered locus">Spirs_4183</name>
</gene>